<dbReference type="InterPro" id="IPR055346">
    <property type="entry name" value="Fe-S_cluster_assembly_SufBD"/>
</dbReference>
<evidence type="ECO:0000313" key="4">
    <source>
        <dbReference type="EMBL" id="MBL0766187.1"/>
    </source>
</evidence>
<accession>A0A937DFG3</accession>
<feature type="domain" description="SUF system FeS cluster assembly SufBD core" evidence="2">
    <location>
        <begin position="184"/>
        <end position="414"/>
    </location>
</feature>
<dbReference type="EMBL" id="JAERQG010000003">
    <property type="protein sequence ID" value="MBL0766187.1"/>
    <property type="molecule type" value="Genomic_DNA"/>
</dbReference>
<comment type="caution">
    <text evidence="4">The sequence shown here is derived from an EMBL/GenBank/DDBJ whole genome shotgun (WGS) entry which is preliminary data.</text>
</comment>
<keyword evidence="5" id="KW-1185">Reference proteome</keyword>
<evidence type="ECO:0000259" key="3">
    <source>
        <dbReference type="Pfam" id="PF19295"/>
    </source>
</evidence>
<comment type="similarity">
    <text evidence="1">Belongs to the iron-sulfur cluster assembly SufBD family.</text>
</comment>
<protein>
    <submittedName>
        <fullName evidence="4">Fe-S cluster assembly protein SufD</fullName>
    </submittedName>
</protein>
<dbReference type="AlphaFoldDB" id="A0A937DFG3"/>
<dbReference type="InterPro" id="IPR000825">
    <property type="entry name" value="SUF_FeS_clus_asmbl_SufBD_core"/>
</dbReference>
<feature type="domain" description="SUF system FeS cluster assembly SufBD N-terminal" evidence="3">
    <location>
        <begin position="9"/>
        <end position="175"/>
    </location>
</feature>
<evidence type="ECO:0000259" key="2">
    <source>
        <dbReference type="Pfam" id="PF01458"/>
    </source>
</evidence>
<dbReference type="PANTHER" id="PTHR43575">
    <property type="entry name" value="PROTEIN ABCI7, CHLOROPLASTIC"/>
    <property type="match status" value="1"/>
</dbReference>
<dbReference type="GO" id="GO:0016226">
    <property type="term" value="P:iron-sulfur cluster assembly"/>
    <property type="evidence" value="ECO:0007669"/>
    <property type="project" value="InterPro"/>
</dbReference>
<sequence length="439" mass="49072">MSKLTKEQIDQFFIEQFESFEQQLNGEKSLPLHKTRKEAFDTYKQSGFPAPKDEEYKYTNIAKAFASHISSVETSDIELTKEDVQKHFISKLKAINLVFVNGELNTSLSDLKDLPGGLIIENINDAQTKYESDFASYFNKADMAGADNFFSLNTAFTNGGAFIKVEKSAIIEQPLACYFFSTSQKNDMISQPRNMIIAGENSQATVIENFITLGEHASFTNAVTEITLEQDAIFNYYKYQNESDKAIHVGATMVEQRGKSVFNAGSFSLRGMMLRNNLNIAIHKPHSETNMYGMYLLDGKSHVDNHSVVDHIAPDCESNELYKGVLDGKSKGVFNGKIFVRQAAQKTNAFQSNGNILLADTAEVDTKPQLEIWADDVKCSHGCTVGQLDADQLFYLKARGIDEKTAKSMLLKAFAADVITTVKVDALRELIEKNIEERI</sequence>
<dbReference type="Pfam" id="PF01458">
    <property type="entry name" value="SUFBD_core"/>
    <property type="match status" value="1"/>
</dbReference>
<evidence type="ECO:0000256" key="1">
    <source>
        <dbReference type="ARBA" id="ARBA00043967"/>
    </source>
</evidence>
<dbReference type="InterPro" id="IPR011542">
    <property type="entry name" value="SUF_FeS_clus_asmbl_SufD"/>
</dbReference>
<reference evidence="4" key="1">
    <citation type="submission" date="2021-01" db="EMBL/GenBank/DDBJ databases">
        <title>Marivirga sp. nov., isolated from intertidal surface sediments.</title>
        <authorList>
            <person name="Zhang M."/>
        </authorList>
    </citation>
    <scope>NUCLEOTIDE SEQUENCE</scope>
    <source>
        <strain evidence="4">SM1354</strain>
    </source>
</reference>
<dbReference type="Proteomes" id="UP000642920">
    <property type="component" value="Unassembled WGS sequence"/>
</dbReference>
<dbReference type="Pfam" id="PF19295">
    <property type="entry name" value="SufBD_N"/>
    <property type="match status" value="1"/>
</dbReference>
<dbReference type="InterPro" id="IPR037284">
    <property type="entry name" value="SUF_FeS_clus_asmbl_SufBD_sf"/>
</dbReference>
<dbReference type="SUPFAM" id="SSF101960">
    <property type="entry name" value="Stabilizer of iron transporter SufD"/>
    <property type="match status" value="1"/>
</dbReference>
<dbReference type="InterPro" id="IPR045595">
    <property type="entry name" value="SufBD_N"/>
</dbReference>
<dbReference type="NCBIfam" id="TIGR01981">
    <property type="entry name" value="sufD"/>
    <property type="match status" value="1"/>
</dbReference>
<proteinExistence type="inferred from homology"/>
<dbReference type="RefSeq" id="WP_201922217.1">
    <property type="nucleotide sequence ID" value="NZ_JAERQG010000003.1"/>
</dbReference>
<name>A0A937DFG3_9BACT</name>
<evidence type="ECO:0000313" key="5">
    <source>
        <dbReference type="Proteomes" id="UP000642920"/>
    </source>
</evidence>
<gene>
    <name evidence="4" type="primary">sufD</name>
    <name evidence="4" type="ORF">JKP34_13045</name>
</gene>
<organism evidence="4 5">
    <name type="scientific">Marivirga atlantica</name>
    <dbReference type="NCBI Taxonomy" id="1548457"/>
    <lineage>
        <taxon>Bacteria</taxon>
        <taxon>Pseudomonadati</taxon>
        <taxon>Bacteroidota</taxon>
        <taxon>Cytophagia</taxon>
        <taxon>Cytophagales</taxon>
        <taxon>Marivirgaceae</taxon>
        <taxon>Marivirga</taxon>
    </lineage>
</organism>
<dbReference type="PANTHER" id="PTHR43575:SF1">
    <property type="entry name" value="PROTEIN ABCI7, CHLOROPLASTIC"/>
    <property type="match status" value="1"/>
</dbReference>